<dbReference type="PANTHER" id="PTHR13306">
    <property type="entry name" value="TRANSMEMBRANE PROTEIN 138"/>
    <property type="match status" value="1"/>
</dbReference>
<dbReference type="GO" id="GO:0005929">
    <property type="term" value="C:cilium"/>
    <property type="evidence" value="ECO:0007669"/>
    <property type="project" value="UniProtKB-SubCell"/>
</dbReference>
<dbReference type="WBParaSite" id="PSAMB.scaffold10008size4430.g32949.t1">
    <property type="protein sequence ID" value="PSAMB.scaffold10008size4430.g32949.t1"/>
    <property type="gene ID" value="PSAMB.scaffold10008size4430.g32949"/>
</dbReference>
<comment type="subcellular location">
    <subcellularLocation>
        <location evidence="3">Cell projection</location>
        <location evidence="3">Cilium</location>
    </subcellularLocation>
    <subcellularLocation>
        <location evidence="2">Vacuole membrane</location>
        <topology evidence="2">Multi-pass membrane protein</topology>
    </subcellularLocation>
</comment>
<evidence type="ECO:0000256" key="1">
    <source>
        <dbReference type="ARBA" id="ARBA00003709"/>
    </source>
</evidence>
<keyword evidence="12" id="KW-0325">Glycoprotein</keyword>
<feature type="transmembrane region" description="Helical" evidence="14">
    <location>
        <begin position="60"/>
        <end position="83"/>
    </location>
</feature>
<keyword evidence="6" id="KW-0926">Vacuole</keyword>
<dbReference type="Proteomes" id="UP000887566">
    <property type="component" value="Unplaced"/>
</dbReference>
<evidence type="ECO:0000313" key="15">
    <source>
        <dbReference type="Proteomes" id="UP000887566"/>
    </source>
</evidence>
<keyword evidence="9 14" id="KW-1133">Transmembrane helix</keyword>
<accession>A0A914UGG2</accession>
<evidence type="ECO:0000256" key="6">
    <source>
        <dbReference type="ARBA" id="ARBA00022554"/>
    </source>
</evidence>
<evidence type="ECO:0000256" key="8">
    <source>
        <dbReference type="ARBA" id="ARBA00022794"/>
    </source>
</evidence>
<evidence type="ECO:0000256" key="5">
    <source>
        <dbReference type="ARBA" id="ARBA00014515"/>
    </source>
</evidence>
<dbReference type="AlphaFoldDB" id="A0A914UGG2"/>
<evidence type="ECO:0000256" key="11">
    <source>
        <dbReference type="ARBA" id="ARBA00023136"/>
    </source>
</evidence>
<feature type="transmembrane region" description="Helical" evidence="14">
    <location>
        <begin position="27"/>
        <end position="48"/>
    </location>
</feature>
<dbReference type="PANTHER" id="PTHR13306:SF6">
    <property type="entry name" value="TRANSMEMBRANE PROTEIN 138"/>
    <property type="match status" value="1"/>
</dbReference>
<evidence type="ECO:0000256" key="7">
    <source>
        <dbReference type="ARBA" id="ARBA00022692"/>
    </source>
</evidence>
<evidence type="ECO:0000256" key="12">
    <source>
        <dbReference type="ARBA" id="ARBA00023180"/>
    </source>
</evidence>
<keyword evidence="11 14" id="KW-0472">Membrane</keyword>
<keyword evidence="8" id="KW-0970">Cilium biogenesis/degradation</keyword>
<dbReference type="InterPro" id="IPR024133">
    <property type="entry name" value="TM_138"/>
</dbReference>
<comment type="similarity">
    <text evidence="4">Belongs to the TMEM138 family.</text>
</comment>
<organism evidence="15 16">
    <name type="scientific">Plectus sambesii</name>
    <dbReference type="NCBI Taxonomy" id="2011161"/>
    <lineage>
        <taxon>Eukaryota</taxon>
        <taxon>Metazoa</taxon>
        <taxon>Ecdysozoa</taxon>
        <taxon>Nematoda</taxon>
        <taxon>Chromadorea</taxon>
        <taxon>Plectida</taxon>
        <taxon>Plectina</taxon>
        <taxon>Plectoidea</taxon>
        <taxon>Plectidae</taxon>
        <taxon>Plectus</taxon>
    </lineage>
</organism>
<keyword evidence="13" id="KW-0966">Cell projection</keyword>
<dbReference type="WBParaSite" id="PSAMB.scaffold10232size4244.g33139.t1">
    <property type="protein sequence ID" value="PSAMB.scaffold10232size4244.g33139.t1"/>
    <property type="gene ID" value="PSAMB.scaffold10232size4244.g33139"/>
</dbReference>
<evidence type="ECO:0000256" key="4">
    <source>
        <dbReference type="ARBA" id="ARBA00010572"/>
    </source>
</evidence>
<evidence type="ECO:0000256" key="10">
    <source>
        <dbReference type="ARBA" id="ARBA00023069"/>
    </source>
</evidence>
<evidence type="ECO:0000313" key="17">
    <source>
        <dbReference type="WBParaSite" id="PSAMB.scaffold10232size4244.g33139.t1"/>
    </source>
</evidence>
<evidence type="ECO:0000256" key="14">
    <source>
        <dbReference type="SAM" id="Phobius"/>
    </source>
</evidence>
<keyword evidence="10" id="KW-0969">Cilium</keyword>
<dbReference type="GO" id="GO:0030030">
    <property type="term" value="P:cell projection organization"/>
    <property type="evidence" value="ECO:0007669"/>
    <property type="project" value="UniProtKB-KW"/>
</dbReference>
<evidence type="ECO:0000256" key="13">
    <source>
        <dbReference type="ARBA" id="ARBA00023273"/>
    </source>
</evidence>
<dbReference type="Pfam" id="PF14935">
    <property type="entry name" value="TMEM138"/>
    <property type="match status" value="1"/>
</dbReference>
<protein>
    <recommendedName>
        <fullName evidence="5">Transmembrane protein 138</fullName>
    </recommendedName>
</protein>
<name>A0A914UGG2_9BILA</name>
<keyword evidence="7 14" id="KW-0812">Transmembrane</keyword>
<evidence type="ECO:0000256" key="3">
    <source>
        <dbReference type="ARBA" id="ARBA00004138"/>
    </source>
</evidence>
<sequence length="113" mass="13549">MAVIILLLSFSSTYVFQAGLISVLVSKFQMTIYISTIYLALSIVYHFWSLRLNWERELVHLWNPGLTAVFVLQRTCAVLYYYFYKRTALMLGDPRYYQDSPWLRQQLDKKHRR</sequence>
<evidence type="ECO:0000256" key="9">
    <source>
        <dbReference type="ARBA" id="ARBA00022989"/>
    </source>
</evidence>
<evidence type="ECO:0000256" key="2">
    <source>
        <dbReference type="ARBA" id="ARBA00004128"/>
    </source>
</evidence>
<dbReference type="GO" id="GO:0005774">
    <property type="term" value="C:vacuolar membrane"/>
    <property type="evidence" value="ECO:0007669"/>
    <property type="project" value="UniProtKB-SubCell"/>
</dbReference>
<evidence type="ECO:0000313" key="16">
    <source>
        <dbReference type="WBParaSite" id="PSAMB.scaffold10008size4430.g32949.t1"/>
    </source>
</evidence>
<reference evidence="16 17" key="1">
    <citation type="submission" date="2022-11" db="UniProtKB">
        <authorList>
            <consortium name="WormBaseParasite"/>
        </authorList>
    </citation>
    <scope>IDENTIFICATION</scope>
</reference>
<proteinExistence type="inferred from homology"/>
<comment type="function">
    <text evidence="1">Required for ciliogenesis.</text>
</comment>
<keyword evidence="15" id="KW-1185">Reference proteome</keyword>